<evidence type="ECO:0000256" key="4">
    <source>
        <dbReference type="ARBA" id="ARBA00022475"/>
    </source>
</evidence>
<dbReference type="GO" id="GO:0005886">
    <property type="term" value="C:plasma membrane"/>
    <property type="evidence" value="ECO:0007669"/>
    <property type="project" value="UniProtKB-SubCell"/>
</dbReference>
<dbReference type="PROSITE" id="PS50156">
    <property type="entry name" value="SSD"/>
    <property type="match status" value="1"/>
</dbReference>
<dbReference type="GO" id="GO:0015450">
    <property type="term" value="F:protein-transporting ATPase activity"/>
    <property type="evidence" value="ECO:0007669"/>
    <property type="project" value="InterPro"/>
</dbReference>
<evidence type="ECO:0000256" key="8">
    <source>
        <dbReference type="ARBA" id="ARBA00022989"/>
    </source>
</evidence>
<evidence type="ECO:0000256" key="6">
    <source>
        <dbReference type="ARBA" id="ARBA00022692"/>
    </source>
</evidence>
<dbReference type="NCBIfam" id="TIGR00966">
    <property type="entry name" value="transloc_SecF"/>
    <property type="match status" value="1"/>
</dbReference>
<accession>A0A2M7H5H9</accession>
<dbReference type="EMBL" id="PFGC01000002">
    <property type="protein sequence ID" value="PIW37451.1"/>
    <property type="molecule type" value="Genomic_DNA"/>
</dbReference>
<keyword evidence="8 11" id="KW-1133">Transmembrane helix</keyword>
<dbReference type="PANTHER" id="PTHR30081:SF8">
    <property type="entry name" value="PROTEIN TRANSLOCASE SUBUNIT SECF"/>
    <property type="match status" value="1"/>
</dbReference>
<feature type="non-terminal residue" evidence="13">
    <location>
        <position position="1"/>
    </location>
</feature>
<proteinExistence type="predicted"/>
<dbReference type="Pfam" id="PF02355">
    <property type="entry name" value="SecD_SecF_C"/>
    <property type="match status" value="1"/>
</dbReference>
<feature type="domain" description="SSD" evidence="12">
    <location>
        <begin position="1"/>
        <end position="158"/>
    </location>
</feature>
<keyword evidence="6 11" id="KW-0812">Transmembrane</keyword>
<dbReference type="PRINTS" id="PR01755">
    <property type="entry name" value="SECFTRNLCASE"/>
</dbReference>
<evidence type="ECO:0000313" key="13">
    <source>
        <dbReference type="EMBL" id="PIW37451.1"/>
    </source>
</evidence>
<dbReference type="Proteomes" id="UP000230292">
    <property type="component" value="Unassembled WGS sequence"/>
</dbReference>
<feature type="transmembrane region" description="Helical" evidence="11">
    <location>
        <begin position="58"/>
        <end position="78"/>
    </location>
</feature>
<keyword evidence="4" id="KW-1003">Cell membrane</keyword>
<evidence type="ECO:0000256" key="3">
    <source>
        <dbReference type="ARBA" id="ARBA00022448"/>
    </source>
</evidence>
<dbReference type="AlphaFoldDB" id="A0A2M7H5H9"/>
<comment type="caution">
    <text evidence="13">The sequence shown here is derived from an EMBL/GenBank/DDBJ whole genome shotgun (WGS) entry which is preliminary data.</text>
</comment>
<protein>
    <recommendedName>
        <fullName evidence="2">Protein translocase subunit SecF</fullName>
    </recommendedName>
</protein>
<evidence type="ECO:0000256" key="5">
    <source>
        <dbReference type="ARBA" id="ARBA00022519"/>
    </source>
</evidence>
<keyword evidence="5" id="KW-0997">Cell inner membrane</keyword>
<dbReference type="InterPro" id="IPR048634">
    <property type="entry name" value="SecD_SecF_C"/>
</dbReference>
<comment type="subcellular location">
    <subcellularLocation>
        <location evidence="1">Cell membrane</location>
        <topology evidence="1">Multi-pass membrane protein</topology>
    </subcellularLocation>
</comment>
<evidence type="ECO:0000256" key="1">
    <source>
        <dbReference type="ARBA" id="ARBA00004651"/>
    </source>
</evidence>
<dbReference type="PANTHER" id="PTHR30081">
    <property type="entry name" value="PROTEIN-EXPORT MEMBRANE PROTEIN SEC"/>
    <property type="match status" value="1"/>
</dbReference>
<keyword evidence="9" id="KW-0811">Translocation</keyword>
<feature type="transmembrane region" description="Helical" evidence="11">
    <location>
        <begin position="23"/>
        <end position="46"/>
    </location>
</feature>
<dbReference type="InterPro" id="IPR022813">
    <property type="entry name" value="SecD/SecF_arch_bac"/>
</dbReference>
<organism evidence="13 14">
    <name type="scientific">Candidatus Kerfeldbacteria bacterium CG15_BIG_FIL_POST_REV_8_21_14_020_45_12</name>
    <dbReference type="NCBI Taxonomy" id="2014247"/>
    <lineage>
        <taxon>Bacteria</taxon>
        <taxon>Candidatus Kerfeldiibacteriota</taxon>
    </lineage>
</organism>
<name>A0A2M7H5H9_9BACT</name>
<dbReference type="Gene3D" id="1.20.1640.10">
    <property type="entry name" value="Multidrug efflux transporter AcrB transmembrane domain"/>
    <property type="match status" value="1"/>
</dbReference>
<keyword evidence="10 11" id="KW-0472">Membrane</keyword>
<reference evidence="13 14" key="1">
    <citation type="submission" date="2017-09" db="EMBL/GenBank/DDBJ databases">
        <title>Depth-based differentiation of microbial function through sediment-hosted aquifers and enrichment of novel symbionts in the deep terrestrial subsurface.</title>
        <authorList>
            <person name="Probst A.J."/>
            <person name="Ladd B."/>
            <person name="Jarett J.K."/>
            <person name="Geller-Mcgrath D.E."/>
            <person name="Sieber C.M."/>
            <person name="Emerson J.B."/>
            <person name="Anantharaman K."/>
            <person name="Thomas B.C."/>
            <person name="Malmstrom R."/>
            <person name="Stieglmeier M."/>
            <person name="Klingl A."/>
            <person name="Woyke T."/>
            <person name="Ryan C.M."/>
            <person name="Banfield J.F."/>
        </authorList>
    </citation>
    <scope>NUCLEOTIDE SEQUENCE [LARGE SCALE GENOMIC DNA]</scope>
    <source>
        <strain evidence="13">CG15_BIG_FIL_POST_REV_8_21_14_020_45_12</strain>
    </source>
</reference>
<dbReference type="GO" id="GO:0006886">
    <property type="term" value="P:intracellular protein transport"/>
    <property type="evidence" value="ECO:0007669"/>
    <property type="project" value="InterPro"/>
</dbReference>
<gene>
    <name evidence="13" type="primary">secF</name>
    <name evidence="13" type="ORF">COW24_00080</name>
</gene>
<feature type="transmembrane region" description="Helical" evidence="11">
    <location>
        <begin position="109"/>
        <end position="126"/>
    </location>
</feature>
<dbReference type="InterPro" id="IPR022645">
    <property type="entry name" value="SecD/SecF_bac"/>
</dbReference>
<evidence type="ECO:0000259" key="12">
    <source>
        <dbReference type="PROSITE" id="PS50156"/>
    </source>
</evidence>
<dbReference type="InterPro" id="IPR005665">
    <property type="entry name" value="SecF_bac"/>
</dbReference>
<sequence>LIAIILYISYAFRKVTNGPVPSWVFGIGAIVALIHDILVVVGVFVILGKFAGVQIDSLFVTALLTILGFSVHDTIVVYDRVREGLKDRAKKTFKEIVNESINTTLARSLNTSISTLLVLLALYLFGGASIQYFVLALIIGIISGTYSSIFIASPLLLLGQRLLKR</sequence>
<evidence type="ECO:0000313" key="14">
    <source>
        <dbReference type="Proteomes" id="UP000230292"/>
    </source>
</evidence>
<evidence type="ECO:0000256" key="2">
    <source>
        <dbReference type="ARBA" id="ARBA00015792"/>
    </source>
</evidence>
<keyword evidence="3" id="KW-0813">Transport</keyword>
<evidence type="ECO:0000256" key="9">
    <source>
        <dbReference type="ARBA" id="ARBA00023010"/>
    </source>
</evidence>
<keyword evidence="7" id="KW-0653">Protein transport</keyword>
<evidence type="ECO:0000256" key="11">
    <source>
        <dbReference type="SAM" id="Phobius"/>
    </source>
</evidence>
<feature type="transmembrane region" description="Helical" evidence="11">
    <location>
        <begin position="132"/>
        <end position="158"/>
    </location>
</feature>
<dbReference type="InterPro" id="IPR000731">
    <property type="entry name" value="SSD"/>
</dbReference>
<dbReference type="SUPFAM" id="SSF82866">
    <property type="entry name" value="Multidrug efflux transporter AcrB transmembrane domain"/>
    <property type="match status" value="1"/>
</dbReference>
<evidence type="ECO:0000256" key="7">
    <source>
        <dbReference type="ARBA" id="ARBA00022927"/>
    </source>
</evidence>
<evidence type="ECO:0000256" key="10">
    <source>
        <dbReference type="ARBA" id="ARBA00023136"/>
    </source>
</evidence>